<feature type="transmembrane region" description="Helical" evidence="2">
    <location>
        <begin position="7"/>
        <end position="28"/>
    </location>
</feature>
<name>A0A6L2PA66_COPFO</name>
<accession>A0A6L2PA66</accession>
<dbReference type="Proteomes" id="UP000502823">
    <property type="component" value="Unassembled WGS sequence"/>
</dbReference>
<dbReference type="AlphaFoldDB" id="A0A6L2PA66"/>
<feature type="region of interest" description="Disordered" evidence="1">
    <location>
        <begin position="129"/>
        <end position="179"/>
    </location>
</feature>
<feature type="compositionally biased region" description="Basic and acidic residues" evidence="1">
    <location>
        <begin position="131"/>
        <end position="140"/>
    </location>
</feature>
<evidence type="ECO:0000313" key="4">
    <source>
        <dbReference type="Proteomes" id="UP000502823"/>
    </source>
</evidence>
<feature type="region of interest" description="Disordered" evidence="1">
    <location>
        <begin position="824"/>
        <end position="859"/>
    </location>
</feature>
<dbReference type="InParanoid" id="A0A6L2PA66"/>
<evidence type="ECO:0008006" key="5">
    <source>
        <dbReference type="Google" id="ProtNLM"/>
    </source>
</evidence>
<keyword evidence="4" id="KW-1185">Reference proteome</keyword>
<dbReference type="GO" id="GO:0008017">
    <property type="term" value="F:microtubule binding"/>
    <property type="evidence" value="ECO:0007669"/>
    <property type="project" value="TreeGrafter"/>
</dbReference>
<dbReference type="OrthoDB" id="10009287at2759"/>
<reference evidence="4" key="1">
    <citation type="submission" date="2020-01" db="EMBL/GenBank/DDBJ databases">
        <title>Draft genome sequence of the Termite Coptotermes fromosanus.</title>
        <authorList>
            <person name="Itakura S."/>
            <person name="Yosikawa Y."/>
            <person name="Umezawa K."/>
        </authorList>
    </citation>
    <scope>NUCLEOTIDE SEQUENCE [LARGE SCALE GENOMIC DNA]</scope>
</reference>
<evidence type="ECO:0000313" key="3">
    <source>
        <dbReference type="EMBL" id="GFG28210.1"/>
    </source>
</evidence>
<dbReference type="GO" id="GO:0005789">
    <property type="term" value="C:endoplasmic reticulum membrane"/>
    <property type="evidence" value="ECO:0007669"/>
    <property type="project" value="TreeGrafter"/>
</dbReference>
<comment type="caution">
    <text evidence="3">The sequence shown here is derived from an EMBL/GenBank/DDBJ whole genome shotgun (WGS) entry which is preliminary data.</text>
</comment>
<dbReference type="PANTHER" id="PTHR12300">
    <property type="entry name" value="HVA22-LIKE PROTEINS"/>
    <property type="match status" value="1"/>
</dbReference>
<dbReference type="Pfam" id="PF03134">
    <property type="entry name" value="TB2_DP1_HVA22"/>
    <property type="match status" value="1"/>
</dbReference>
<dbReference type="GO" id="GO:0005881">
    <property type="term" value="C:cytoplasmic microtubule"/>
    <property type="evidence" value="ECO:0007669"/>
    <property type="project" value="TreeGrafter"/>
</dbReference>
<dbReference type="GO" id="GO:0071782">
    <property type="term" value="C:endoplasmic reticulum tubular network"/>
    <property type="evidence" value="ECO:0007669"/>
    <property type="project" value="TreeGrafter"/>
</dbReference>
<organism evidence="3 4">
    <name type="scientific">Coptotermes formosanus</name>
    <name type="common">Formosan subterranean termite</name>
    <dbReference type="NCBI Taxonomy" id="36987"/>
    <lineage>
        <taxon>Eukaryota</taxon>
        <taxon>Metazoa</taxon>
        <taxon>Ecdysozoa</taxon>
        <taxon>Arthropoda</taxon>
        <taxon>Hexapoda</taxon>
        <taxon>Insecta</taxon>
        <taxon>Pterygota</taxon>
        <taxon>Neoptera</taxon>
        <taxon>Polyneoptera</taxon>
        <taxon>Dictyoptera</taxon>
        <taxon>Blattodea</taxon>
        <taxon>Blattoidea</taxon>
        <taxon>Termitoidae</taxon>
        <taxon>Rhinotermitidae</taxon>
        <taxon>Coptotermes</taxon>
    </lineage>
</organism>
<proteinExistence type="predicted"/>
<feature type="region of interest" description="Disordered" evidence="1">
    <location>
        <begin position="370"/>
        <end position="398"/>
    </location>
</feature>
<gene>
    <name evidence="3" type="ORF">Cfor_07853</name>
</gene>
<dbReference type="GO" id="GO:0071786">
    <property type="term" value="P:endoplasmic reticulum tubular network organization"/>
    <property type="evidence" value="ECO:0007669"/>
    <property type="project" value="TreeGrafter"/>
</dbReference>
<feature type="non-terminal residue" evidence="3">
    <location>
        <position position="1"/>
    </location>
</feature>
<sequence>VKWMMYWIVFALFTCAETFTDVFLSFWFPFYYEIKIILVLWLLSPATKGSSILYRKFVHPMFSRREQEIDDYIAKAKEQGYHTVLHLGTKGVNYATTVLMQTAIKHCIPSLQGGGGLVNQIRRSYSLSDLSSDKESDMNRNSRALKNVSDEDDMEETDGLDPRMLKPKGYSPRRSASGSSRMEMYFPEVDVDVLQHGGSRPREPSIPLSHIRSSEDVSSGYSSAEPLYAGHHATKSEGLVTSGEPLVRTASVGSTRSMRTKSSRGGVVVKRGSVAATAAAAAAEDSEFLDLQVDEADCHYEEDYFNDLSSSLSSHASKPVPFSVTLPVNRSAAPLSSVPEISFPSAQRQVVLVPSKLNDMSVQVQYIDDCDVKSDSPDDEDMPLYDAESDESKTASNELSLPERLVPLANDDFICTESHETALSSDITMLHSDRAVNDKIQDTDVSAGSFALSNECLTSHVDMTTNNTAPDNLAAPAGDFIVDETFTKKENEVFTQEESPLANVKDLPFEHISSQHVEAEPKTFIDKMDIVSGSLEAKTQNLDIVSDSLKHINPFSVAHPTHMIAEVIEDLGTTSGISDFTKERAGKDKPSVSELKELNTVANETVMETLPTVVMSTLTVTCSESLFQDSTVDMNLESQDCKCDTGVKQLNNSVDNNCDLNCTHVGADKQTTEPLQALERETPKLNKNSVISTCGGGSGETLQIEDSDVKPLQEYGGSACASVESLALPDPPSRSSSQGSLRKEGRAGRYHKRPAPTPPPKNSESESEDWAEVQDSRILCDANSKAVAWPKELHGDEPLLKETKCEDSESAVTARLVLKPGVVKSLGPESGTRTEVFVSRTPQMKSKNSKSKSKQGDSALSRLFVHPKNQLGGFSSFFPFWHGKQESHAPVDIQSWTPESSALKGSNSSAFVTVHENTSCGSKKDKCGRSSYVDVKEMSSSPGQQRRAPLADWE</sequence>
<evidence type="ECO:0000256" key="1">
    <source>
        <dbReference type="SAM" id="MobiDB-lite"/>
    </source>
</evidence>
<feature type="region of interest" description="Disordered" evidence="1">
    <location>
        <begin position="724"/>
        <end position="774"/>
    </location>
</feature>
<dbReference type="EMBL" id="BLKM01003281">
    <property type="protein sequence ID" value="GFG28210.1"/>
    <property type="molecule type" value="Genomic_DNA"/>
</dbReference>
<keyword evidence="2" id="KW-0472">Membrane</keyword>
<dbReference type="InterPro" id="IPR004345">
    <property type="entry name" value="TB2_DP1_HVA22"/>
</dbReference>
<feature type="region of interest" description="Disordered" evidence="1">
    <location>
        <begin position="933"/>
        <end position="954"/>
    </location>
</feature>
<protein>
    <recommendedName>
        <fullName evidence="5">Receptor expression-enhancing protein</fullName>
    </recommendedName>
</protein>
<keyword evidence="2" id="KW-1133">Transmembrane helix</keyword>
<feature type="region of interest" description="Disordered" evidence="1">
    <location>
        <begin position="678"/>
        <end position="703"/>
    </location>
</feature>
<evidence type="ECO:0000256" key="2">
    <source>
        <dbReference type="SAM" id="Phobius"/>
    </source>
</evidence>
<feature type="compositionally biased region" description="Acidic residues" evidence="1">
    <location>
        <begin position="150"/>
        <end position="159"/>
    </location>
</feature>
<dbReference type="PANTHER" id="PTHR12300:SF117">
    <property type="entry name" value="LP05237P-RELATED"/>
    <property type="match status" value="1"/>
</dbReference>
<feature type="compositionally biased region" description="Acidic residues" evidence="1">
    <location>
        <begin position="377"/>
        <end position="389"/>
    </location>
</feature>
<keyword evidence="2" id="KW-0812">Transmembrane</keyword>